<dbReference type="PANTHER" id="PTHR38703">
    <property type="entry name" value="CHROMOSOME 8, WHOLE GENOME SHOTGUN SEQUENCE"/>
    <property type="match status" value="1"/>
</dbReference>
<dbReference type="OrthoDB" id="2118965at2759"/>
<feature type="compositionally biased region" description="Basic and acidic residues" evidence="1">
    <location>
        <begin position="149"/>
        <end position="158"/>
    </location>
</feature>
<feature type="region of interest" description="Disordered" evidence="1">
    <location>
        <begin position="307"/>
        <end position="344"/>
    </location>
</feature>
<proteinExistence type="predicted"/>
<name>A0A061BAA9_RHOTO</name>
<evidence type="ECO:0000313" key="2">
    <source>
        <dbReference type="EMBL" id="CDR46872.1"/>
    </source>
</evidence>
<evidence type="ECO:0000256" key="1">
    <source>
        <dbReference type="SAM" id="MobiDB-lite"/>
    </source>
</evidence>
<feature type="compositionally biased region" description="Basic and acidic residues" evidence="1">
    <location>
        <begin position="307"/>
        <end position="317"/>
    </location>
</feature>
<reference evidence="2" key="1">
    <citation type="journal article" date="2014" name="Genome Announc.">
        <title>Draft genome sequence of Rhodosporidium toruloides CECT1137, an oleaginous yeast of biotechnological interest.</title>
        <authorList>
            <person name="Morin N."/>
            <person name="Calcas X."/>
            <person name="Devillers H."/>
            <person name="Durrens P."/>
            <person name="Sherman D.J."/>
            <person name="Nicaud J.-M."/>
            <person name="Neuveglise C."/>
        </authorList>
    </citation>
    <scope>NUCLEOTIDE SEQUENCE</scope>
    <source>
        <strain evidence="2">CECT1137</strain>
    </source>
</reference>
<feature type="region of interest" description="Disordered" evidence="1">
    <location>
        <begin position="1"/>
        <end position="158"/>
    </location>
</feature>
<dbReference type="AlphaFoldDB" id="A0A061BAA9"/>
<sequence length="344" mass="38017">MDKIKQVFSHEKAAHETGSTTGTNTGASNVGATQTPTQSAAGDRTSVGNDTSAASRTARTAESELAGNRTAETATTGTGATSTTGSRTTGSTGGAVERGMEHVREHAAPPPHKHHQPGRDQALDEREAKSATHDHQHLAPVTHERRHHHEVEEVERQREVDRHVHHVQHHVQPVLDEQHKGETRHEKNVPVTEINERHVATDEDKAQFASLGKERDTFQEAPREKTIVDRGEQVHENTHHHVHHVVQPEIERDTHEHHRIHTTVPIHERVEEAPVVHQSVKHEALPISEFTKNGGDLNSTRKHDASLLDQGECERTVDGPAESLTRSLGLSSGNNVEPNRETRV</sequence>
<feature type="compositionally biased region" description="Low complexity" evidence="1">
    <location>
        <begin position="17"/>
        <end position="33"/>
    </location>
</feature>
<protein>
    <submittedName>
        <fullName evidence="2">RHTO0S13e02762g1_1</fullName>
    </submittedName>
</protein>
<feature type="compositionally biased region" description="Polar residues" evidence="1">
    <location>
        <begin position="324"/>
        <end position="337"/>
    </location>
</feature>
<feature type="compositionally biased region" description="Basic and acidic residues" evidence="1">
    <location>
        <begin position="98"/>
        <end position="107"/>
    </location>
</feature>
<feature type="compositionally biased region" description="Basic and acidic residues" evidence="1">
    <location>
        <begin position="1"/>
        <end position="15"/>
    </location>
</feature>
<feature type="compositionally biased region" description="Polar residues" evidence="1">
    <location>
        <begin position="34"/>
        <end position="50"/>
    </location>
</feature>
<dbReference type="PANTHER" id="PTHR38703:SF1">
    <property type="entry name" value="ALLERGEN"/>
    <property type="match status" value="1"/>
</dbReference>
<gene>
    <name evidence="2" type="ORF">RHTO0S_13e02762g</name>
</gene>
<organism evidence="2">
    <name type="scientific">Rhodotorula toruloides</name>
    <name type="common">Yeast</name>
    <name type="synonym">Rhodosporidium toruloides</name>
    <dbReference type="NCBI Taxonomy" id="5286"/>
    <lineage>
        <taxon>Eukaryota</taxon>
        <taxon>Fungi</taxon>
        <taxon>Dikarya</taxon>
        <taxon>Basidiomycota</taxon>
        <taxon>Pucciniomycotina</taxon>
        <taxon>Microbotryomycetes</taxon>
        <taxon>Sporidiobolales</taxon>
        <taxon>Sporidiobolaceae</taxon>
        <taxon>Rhodotorula</taxon>
    </lineage>
</organism>
<dbReference type="EMBL" id="LK052948">
    <property type="protein sequence ID" value="CDR46872.1"/>
    <property type="molecule type" value="Genomic_DNA"/>
</dbReference>
<accession>A0A061BAA9</accession>
<feature type="compositionally biased region" description="Basic and acidic residues" evidence="1">
    <location>
        <begin position="117"/>
        <end position="137"/>
    </location>
</feature>
<feature type="compositionally biased region" description="Low complexity" evidence="1">
    <location>
        <begin position="51"/>
        <end position="90"/>
    </location>
</feature>